<protein>
    <submittedName>
        <fullName evidence="1">Uncharacterized protein</fullName>
    </submittedName>
</protein>
<sequence>MTSDLYAPLSDLYARFRLARDRHYETVTLWHVYGEPILSFSVVPSGTSDIETPLSDLHARFWLAGVWSHRSSPWWRSDCVQTPTQDDHSSHAPPNSTNITAAVIHNLDLDVHNSVVNCNAPPTNVGLQEGDTEIDNAFEEEADETRQLPADPDPSALDLEFQKVYHSFEDSHKWRLSSGCVVEDTLYEAYEREQLSPTLASMLRDWTIDLDNKIMQAWFSAADWAEICQSVPTLPQPKETFVRSFARFRNVQTTSDLRNVLSTVGYLPEGVSFNREEHFDLAWADNVVLYCSLTPRTNRCAGPTSKAGITFESKEGSCRASALRKNRNRTGPTERMKSGPRLDGIIRSIDDDVFEYGGTEVARTFQGGTKSTKWMHDSRKLAKALRDMLHRLCQAAHKSKRGKVQVVGFITAGLVLESFRLCNPQGYVCVLKRQSRQQVPTSVKHLKILLSLLISVVQMKQIVAQCVDAVRSHSHAAATSEEEWIRELLNTGAEDTGKVGLSSGSLPWSADTP</sequence>
<evidence type="ECO:0000313" key="1">
    <source>
        <dbReference type="EMBL" id="KAA8894156.1"/>
    </source>
</evidence>
<dbReference type="OrthoDB" id="5340906at2759"/>
<gene>
    <name evidence="1" type="ORF">FN846DRAFT_895348</name>
</gene>
<organism evidence="1 2">
    <name type="scientific">Sphaerosporella brunnea</name>
    <dbReference type="NCBI Taxonomy" id="1250544"/>
    <lineage>
        <taxon>Eukaryota</taxon>
        <taxon>Fungi</taxon>
        <taxon>Dikarya</taxon>
        <taxon>Ascomycota</taxon>
        <taxon>Pezizomycotina</taxon>
        <taxon>Pezizomycetes</taxon>
        <taxon>Pezizales</taxon>
        <taxon>Pyronemataceae</taxon>
        <taxon>Sphaerosporella</taxon>
    </lineage>
</organism>
<keyword evidence="2" id="KW-1185">Reference proteome</keyword>
<dbReference type="AlphaFoldDB" id="A0A5J5EGT9"/>
<name>A0A5J5EGT9_9PEZI</name>
<accession>A0A5J5EGT9</accession>
<dbReference type="InParanoid" id="A0A5J5EGT9"/>
<comment type="caution">
    <text evidence="1">The sequence shown here is derived from an EMBL/GenBank/DDBJ whole genome shotgun (WGS) entry which is preliminary data.</text>
</comment>
<evidence type="ECO:0000313" key="2">
    <source>
        <dbReference type="Proteomes" id="UP000326924"/>
    </source>
</evidence>
<dbReference type="EMBL" id="VXIS01000361">
    <property type="protein sequence ID" value="KAA8894156.1"/>
    <property type="molecule type" value="Genomic_DNA"/>
</dbReference>
<dbReference type="Proteomes" id="UP000326924">
    <property type="component" value="Unassembled WGS sequence"/>
</dbReference>
<reference evidence="1 2" key="1">
    <citation type="submission" date="2019-09" db="EMBL/GenBank/DDBJ databases">
        <title>Draft genome of the ectomycorrhizal ascomycete Sphaerosporella brunnea.</title>
        <authorList>
            <consortium name="DOE Joint Genome Institute"/>
            <person name="Benucci G.M."/>
            <person name="Marozzi G."/>
            <person name="Antonielli L."/>
            <person name="Sanchez S."/>
            <person name="Marco P."/>
            <person name="Wang X."/>
            <person name="Falini L.B."/>
            <person name="Barry K."/>
            <person name="Haridas S."/>
            <person name="Lipzen A."/>
            <person name="Labutti K."/>
            <person name="Grigoriev I.V."/>
            <person name="Murat C."/>
            <person name="Martin F."/>
            <person name="Albertini E."/>
            <person name="Donnini D."/>
            <person name="Bonito G."/>
        </authorList>
    </citation>
    <scope>NUCLEOTIDE SEQUENCE [LARGE SCALE GENOMIC DNA]</scope>
    <source>
        <strain evidence="1 2">Sb_GMNB300</strain>
    </source>
</reference>
<proteinExistence type="predicted"/>